<dbReference type="EMBL" id="KI913959">
    <property type="protein sequence ID" value="ETW03660.1"/>
    <property type="molecule type" value="Genomic_DNA"/>
</dbReference>
<organism evidence="1">
    <name type="scientific">Aphanomyces invadans</name>
    <dbReference type="NCBI Taxonomy" id="157072"/>
    <lineage>
        <taxon>Eukaryota</taxon>
        <taxon>Sar</taxon>
        <taxon>Stramenopiles</taxon>
        <taxon>Oomycota</taxon>
        <taxon>Saprolegniomycetes</taxon>
        <taxon>Saprolegniales</taxon>
        <taxon>Verrucalvaceae</taxon>
        <taxon>Aphanomyces</taxon>
    </lineage>
</organism>
<gene>
    <name evidence="1" type="ORF">H310_05055</name>
</gene>
<dbReference type="VEuPathDB" id="FungiDB:H310_05055"/>
<reference evidence="1" key="1">
    <citation type="submission" date="2013-12" db="EMBL/GenBank/DDBJ databases">
        <title>The Genome Sequence of Aphanomyces invadans NJM9701.</title>
        <authorList>
            <consortium name="The Broad Institute Genomics Platform"/>
            <person name="Russ C."/>
            <person name="Tyler B."/>
            <person name="van West P."/>
            <person name="Dieguez-Uribeondo J."/>
            <person name="Young S.K."/>
            <person name="Zeng Q."/>
            <person name="Gargeya S."/>
            <person name="Fitzgerald M."/>
            <person name="Abouelleil A."/>
            <person name="Alvarado L."/>
            <person name="Chapman S.B."/>
            <person name="Gainer-Dewar J."/>
            <person name="Goldberg J."/>
            <person name="Griggs A."/>
            <person name="Gujja S."/>
            <person name="Hansen M."/>
            <person name="Howarth C."/>
            <person name="Imamovic A."/>
            <person name="Ireland A."/>
            <person name="Larimer J."/>
            <person name="McCowan C."/>
            <person name="Murphy C."/>
            <person name="Pearson M."/>
            <person name="Poon T.W."/>
            <person name="Priest M."/>
            <person name="Roberts A."/>
            <person name="Saif S."/>
            <person name="Shea T."/>
            <person name="Sykes S."/>
            <person name="Wortman J."/>
            <person name="Nusbaum C."/>
            <person name="Birren B."/>
        </authorList>
    </citation>
    <scope>NUCLEOTIDE SEQUENCE [LARGE SCALE GENOMIC DNA]</scope>
    <source>
        <strain evidence="1">NJM9701</strain>
    </source>
</reference>
<dbReference type="RefSeq" id="XP_008867889.1">
    <property type="nucleotide sequence ID" value="XM_008869667.1"/>
</dbReference>
<name>A0A024UB60_9STRA</name>
<dbReference type="GeneID" id="20082105"/>
<dbReference type="EMBL" id="KI913959">
    <property type="protein sequence ID" value="ETW03661.1"/>
    <property type="molecule type" value="Genomic_DNA"/>
</dbReference>
<accession>A0A024UB60</accession>
<proteinExistence type="predicted"/>
<sequence>MLVVRRSSRYFGTATELAINSCARYRSPRRVYLVRVYGQKQLPRSKVASFCQGEYVGRHLSCFGRNLGWREPCETIRPLFHDIIHFGGAMGPRFVMGTMRVSIVRARNPNPSPGASLRRRCRVLD</sequence>
<protein>
    <submittedName>
        <fullName evidence="1">Uncharacterized protein</fullName>
    </submittedName>
</protein>
<dbReference type="RefSeq" id="XP_008867890.1">
    <property type="nucleotide sequence ID" value="XM_008869668.1"/>
</dbReference>
<evidence type="ECO:0000313" key="1">
    <source>
        <dbReference type="EMBL" id="ETW03661.1"/>
    </source>
</evidence>
<dbReference type="AlphaFoldDB" id="A0A024UB60"/>